<proteinExistence type="predicted"/>
<dbReference type="HOGENOM" id="CLU_1375561_0_0_2"/>
<feature type="transmembrane region" description="Helical" evidence="1">
    <location>
        <begin position="20"/>
        <end position="41"/>
    </location>
</feature>
<protein>
    <submittedName>
        <fullName evidence="2">Uncharacterized protein</fullName>
    </submittedName>
</protein>
<organism evidence="2 3">
    <name type="scientific">Natronomonas pharaonis (strain ATCC 35678 / DSM 2160 / CIP 103997 / JCM 8858 / NBRC 14720 / NCIMB 2260 / Gabara)</name>
    <name type="common">Halobacterium pharaonis</name>
    <dbReference type="NCBI Taxonomy" id="348780"/>
    <lineage>
        <taxon>Archaea</taxon>
        <taxon>Methanobacteriati</taxon>
        <taxon>Methanobacteriota</taxon>
        <taxon>Stenosarchaea group</taxon>
        <taxon>Halobacteria</taxon>
        <taxon>Halobacteriales</taxon>
        <taxon>Natronomonadaceae</taxon>
        <taxon>Natronomonas</taxon>
    </lineage>
</organism>
<dbReference type="Proteomes" id="UP000002698">
    <property type="component" value="Chromosome"/>
</dbReference>
<dbReference type="EnsemblBacteria" id="CAI49902">
    <property type="protein sequence ID" value="CAI49902"/>
    <property type="gene ID" value="NP_3622A"/>
</dbReference>
<name>A0A1U7EXJ5_NATPD</name>
<dbReference type="KEGG" id="nph:NP_3622A"/>
<reference evidence="2 3" key="1">
    <citation type="journal article" date="2005" name="Genome Res.">
        <title>Living with two extremes: conclusions from the genome sequence of Natronomonas pharaonis.</title>
        <authorList>
            <person name="Falb M."/>
            <person name="Pfeiffer F."/>
            <person name="Palm P."/>
            <person name="Rodewald K."/>
            <person name="Hickmann V."/>
            <person name="Tittor J."/>
            <person name="Oesterhelt D."/>
        </authorList>
    </citation>
    <scope>NUCLEOTIDE SEQUENCE [LARGE SCALE GENOMIC DNA]</scope>
    <source>
        <strain evidence="3">ATCC 35678 / DSM 2160 / CIP 103997 / JCM 8858 / NBRC 14720 / NCIMB 2260 / Gabara</strain>
    </source>
</reference>
<dbReference type="EMBL" id="CR936257">
    <property type="protein sequence ID" value="CAI49902.1"/>
    <property type="molecule type" value="Genomic_DNA"/>
</dbReference>
<dbReference type="eggNOG" id="arCOG10183">
    <property type="taxonomic scope" value="Archaea"/>
</dbReference>
<gene>
    <name evidence="2" type="ordered locus">NP_3622A</name>
</gene>
<evidence type="ECO:0000256" key="1">
    <source>
        <dbReference type="SAM" id="Phobius"/>
    </source>
</evidence>
<dbReference type="AlphaFoldDB" id="A0A1U7EXJ5"/>
<accession>A0A1U7EXJ5</accession>
<keyword evidence="1" id="KW-0812">Transmembrane</keyword>
<keyword evidence="1" id="KW-0472">Membrane</keyword>
<evidence type="ECO:0000313" key="2">
    <source>
        <dbReference type="EMBL" id="CAI49902.1"/>
    </source>
</evidence>
<evidence type="ECO:0000313" key="3">
    <source>
        <dbReference type="Proteomes" id="UP000002698"/>
    </source>
</evidence>
<keyword evidence="3" id="KW-1185">Reference proteome</keyword>
<keyword evidence="1" id="KW-1133">Transmembrane helix</keyword>
<sequence>MRKADTLLRRFRDACSARRWAVYSLGFLPVVWLAVRLLPLWRIRRWWAVRLVRLPDRWLPTHLRVLPPPDSEYLGVWEVPPDEARSRLETRYGFRQQVRAYLHAYERHGTIRYEQASCAYRPNGLLGGWQLHVRLFSAAGGTAVWCHWERNPNVAPLAHLRRDGYDPDAGKQRLLELLDEPLRVADESGHAPPYPDRD</sequence>